<feature type="compositionally biased region" description="Polar residues" evidence="1">
    <location>
        <begin position="283"/>
        <end position="305"/>
    </location>
</feature>
<feature type="compositionally biased region" description="Basic and acidic residues" evidence="1">
    <location>
        <begin position="725"/>
        <end position="736"/>
    </location>
</feature>
<dbReference type="AlphaFoldDB" id="A0A8H6G497"/>
<dbReference type="OrthoDB" id="4156126at2759"/>
<feature type="region of interest" description="Disordered" evidence="1">
    <location>
        <begin position="411"/>
        <end position="580"/>
    </location>
</feature>
<evidence type="ECO:0000256" key="1">
    <source>
        <dbReference type="SAM" id="MobiDB-lite"/>
    </source>
</evidence>
<feature type="compositionally biased region" description="Low complexity" evidence="1">
    <location>
        <begin position="841"/>
        <end position="852"/>
    </location>
</feature>
<feature type="compositionally biased region" description="Polar residues" evidence="1">
    <location>
        <begin position="380"/>
        <end position="389"/>
    </location>
</feature>
<dbReference type="EMBL" id="JACCJC010000004">
    <property type="protein sequence ID" value="KAF6240100.1"/>
    <property type="molecule type" value="Genomic_DNA"/>
</dbReference>
<dbReference type="RefSeq" id="XP_037169369.1">
    <property type="nucleotide sequence ID" value="XM_037303647.1"/>
</dbReference>
<feature type="compositionally biased region" description="Basic and acidic residues" evidence="1">
    <location>
        <begin position="562"/>
        <end position="573"/>
    </location>
</feature>
<feature type="compositionally biased region" description="Basic and acidic residues" evidence="1">
    <location>
        <begin position="458"/>
        <end position="470"/>
    </location>
</feature>
<dbReference type="Proteomes" id="UP000578531">
    <property type="component" value="Unassembled WGS sequence"/>
</dbReference>
<accession>A0A8H6G497</accession>
<feature type="compositionally biased region" description="Polar residues" evidence="1">
    <location>
        <begin position="39"/>
        <end position="66"/>
    </location>
</feature>
<feature type="compositionally biased region" description="Low complexity" evidence="1">
    <location>
        <begin position="1065"/>
        <end position="1082"/>
    </location>
</feature>
<protein>
    <submittedName>
        <fullName evidence="2">Uncharacterized protein</fullName>
    </submittedName>
</protein>
<feature type="region of interest" description="Disordered" evidence="1">
    <location>
        <begin position="664"/>
        <end position="748"/>
    </location>
</feature>
<evidence type="ECO:0000313" key="3">
    <source>
        <dbReference type="Proteomes" id="UP000578531"/>
    </source>
</evidence>
<dbReference type="GeneID" id="59283384"/>
<feature type="compositionally biased region" description="Basic and acidic residues" evidence="1">
    <location>
        <begin position="684"/>
        <end position="694"/>
    </location>
</feature>
<feature type="compositionally biased region" description="Polar residues" evidence="1">
    <location>
        <begin position="881"/>
        <end position="903"/>
    </location>
</feature>
<feature type="compositionally biased region" description="Basic and acidic residues" evidence="1">
    <location>
        <begin position="540"/>
        <end position="553"/>
    </location>
</feature>
<name>A0A8H6G497_9LECA</name>
<feature type="compositionally biased region" description="Polar residues" evidence="1">
    <location>
        <begin position="223"/>
        <end position="236"/>
    </location>
</feature>
<feature type="compositionally biased region" description="Pro residues" evidence="1">
    <location>
        <begin position="790"/>
        <end position="805"/>
    </location>
</feature>
<feature type="compositionally biased region" description="Low complexity" evidence="1">
    <location>
        <begin position="71"/>
        <end position="81"/>
    </location>
</feature>
<feature type="region of interest" description="Disordered" evidence="1">
    <location>
        <begin position="358"/>
        <end position="389"/>
    </location>
</feature>
<organism evidence="2 3">
    <name type="scientific">Letharia columbiana</name>
    <dbReference type="NCBI Taxonomy" id="112416"/>
    <lineage>
        <taxon>Eukaryota</taxon>
        <taxon>Fungi</taxon>
        <taxon>Dikarya</taxon>
        <taxon>Ascomycota</taxon>
        <taxon>Pezizomycotina</taxon>
        <taxon>Lecanoromycetes</taxon>
        <taxon>OSLEUM clade</taxon>
        <taxon>Lecanoromycetidae</taxon>
        <taxon>Lecanorales</taxon>
        <taxon>Lecanorineae</taxon>
        <taxon>Parmeliaceae</taxon>
        <taxon>Letharia</taxon>
    </lineage>
</organism>
<feature type="compositionally biased region" description="Polar residues" evidence="1">
    <location>
        <begin position="207"/>
        <end position="216"/>
    </location>
</feature>
<feature type="compositionally biased region" description="Polar residues" evidence="1">
    <location>
        <begin position="110"/>
        <end position="130"/>
    </location>
</feature>
<sequence>MTVMPLSELPSYHPARNAIGQSQDDVHDGNPRTGPLNGDENSNILKNPSSIQSMLRNTTETGNVGQFSIKPSRVPSSLPRPSKARATPSKQRQPGAYYNRDEDTNIRHTPLQSRQEKTASNGPGFQNQIPRSHRGPARSPSIEDYRSYSTTKSSYASHSLTTHHPHTNGGHGGPGGPHNLRPRSPFAYPTRLKRPGYRPSSPALSEFNKQNRSQTSLHRRPSFRTNSPSSLHTNGAPSPWRKGVNRSDPLLRYYPQSAVPISGRAPSPSPTSTRPHTPKASPSVKSIASSTNGLQATPNGSWINSQIPTPSPIFYDYTEAFEEQGVEQQDYSHYVSLSAGTLAEHPMLDTATTTYYELDASPDSTGRTELPSEDSIPKLKTQSTDNRFDQTTSQFEVDDQSSMQALHKDLSEVPELPEGDLSNAEADVAPTKHDDVPIDQEIQYPFPKQASPLMATTERSKQLSDQELCRESPLQVENLATTSRTSESPKRRVSSPIESIHSTHPAPQPVPEWESSSPKDPKALPSSVASPPPVGQPAVDSDHGKGPEGENRRSLQLVRATSFEDHSGNEHTVTEIVSPTPERSIISPNSVSRFSKILSINDDLLNLDELASRIKGKDRADGPMQGTMDSRPRVARIEPPWRKRSVQLRDIATRQNAADYALVEASDSEDEPELTQGLRQTFCKPDERPLDNRSRSPPITLPSQLVHRGYPGPLSIRRSPAVRRSTSDLRKVRDPPVADPDQDLGSPEESLTHVAVTLEAKKSIPLPLDSDQKFESPREYTVQEDLTPDIKPPPSPNKELPPLPSERPAVVSLSPPVAPRLPSLPFSFTPLIQRRSEDETASAAEPEPAASSCLDQGEKKYEDEETEAPIPATQFGPDRTSIASSPDSRPWNLDTSYPWSDQQPKLEVTMPEPTEDPNQSTRSLPRFRFKIQRASSTTEGTAKITKYPSSSDASPSQFASSYDAFQGTAFRWKRYPTLSVMPGQINSSHDVIRSSPNQTRFVESFETQSPRITLVPPSPGFEARSFFSDDSSQVRPRGAFRKRFSALRNRAPRGASTDEPRGYDRGLLSSALGRSRASGRSSRQSENTAITAGASSRASQTKRARRKLVKKLRSWWQRGEDRVREWRWRRRYNGAIDRSVSADLYAGV</sequence>
<feature type="region of interest" description="Disordered" evidence="1">
    <location>
        <begin position="1045"/>
        <end position="1104"/>
    </location>
</feature>
<evidence type="ECO:0000313" key="2">
    <source>
        <dbReference type="EMBL" id="KAF6240100.1"/>
    </source>
</evidence>
<feature type="compositionally biased region" description="Polar residues" evidence="1">
    <location>
        <begin position="1084"/>
        <end position="1099"/>
    </location>
</feature>
<feature type="compositionally biased region" description="Low complexity" evidence="1">
    <location>
        <begin position="948"/>
        <end position="959"/>
    </location>
</feature>
<feature type="compositionally biased region" description="Polar residues" evidence="1">
    <location>
        <begin position="147"/>
        <end position="160"/>
    </location>
</feature>
<keyword evidence="3" id="KW-1185">Reference proteome</keyword>
<gene>
    <name evidence="2" type="ORF">HO173_001710</name>
</gene>
<comment type="caution">
    <text evidence="2">The sequence shown here is derived from an EMBL/GenBank/DDBJ whole genome shotgun (WGS) entry which is preliminary data.</text>
</comment>
<feature type="region of interest" description="Disordered" evidence="1">
    <location>
        <begin position="767"/>
        <end position="959"/>
    </location>
</feature>
<reference evidence="2 3" key="1">
    <citation type="journal article" date="2020" name="Genomics">
        <title>Complete, high-quality genomes from long-read metagenomic sequencing of two wolf lichen thalli reveals enigmatic genome architecture.</title>
        <authorList>
            <person name="McKenzie S.K."/>
            <person name="Walston R.F."/>
            <person name="Allen J.L."/>
        </authorList>
    </citation>
    <scope>NUCLEOTIDE SEQUENCE [LARGE SCALE GENOMIC DNA]</scope>
    <source>
        <strain evidence="2">WasteWater2</strain>
    </source>
</reference>
<proteinExistence type="predicted"/>
<feature type="compositionally biased region" description="Low complexity" evidence="1">
    <location>
        <begin position="806"/>
        <end position="825"/>
    </location>
</feature>
<feature type="region of interest" description="Disordered" evidence="1">
    <location>
        <begin position="1"/>
        <end position="305"/>
    </location>
</feature>